<evidence type="ECO:0000313" key="1">
    <source>
        <dbReference type="EMBL" id="NGN91295.1"/>
    </source>
</evidence>
<dbReference type="Gene3D" id="1.25.10.10">
    <property type="entry name" value="Leucine-rich Repeat Variant"/>
    <property type="match status" value="1"/>
</dbReference>
<gene>
    <name evidence="1" type="ORF">G5C66_00895</name>
</gene>
<dbReference type="InterPro" id="IPR011989">
    <property type="entry name" value="ARM-like"/>
</dbReference>
<comment type="caution">
    <text evidence="1">The sequence shown here is derived from an EMBL/GenBank/DDBJ whole genome shotgun (WGS) entry which is preliminary data.</text>
</comment>
<dbReference type="EMBL" id="JAALAA010000001">
    <property type="protein sequence ID" value="NGN91295.1"/>
    <property type="molecule type" value="Genomic_DNA"/>
</dbReference>
<accession>A0A6M1QNS2</accession>
<dbReference type="SUPFAM" id="SSF48371">
    <property type="entry name" value="ARM repeat"/>
    <property type="match status" value="1"/>
</dbReference>
<dbReference type="Proteomes" id="UP000483261">
    <property type="component" value="Unassembled WGS sequence"/>
</dbReference>
<evidence type="ECO:0008006" key="3">
    <source>
        <dbReference type="Google" id="ProtNLM"/>
    </source>
</evidence>
<dbReference type="AlphaFoldDB" id="A0A6M1QNS2"/>
<name>A0A6M1QNS2_9ACTN</name>
<evidence type="ECO:0000313" key="2">
    <source>
        <dbReference type="Proteomes" id="UP000483261"/>
    </source>
</evidence>
<proteinExistence type="predicted"/>
<dbReference type="InterPro" id="IPR016024">
    <property type="entry name" value="ARM-type_fold"/>
</dbReference>
<reference evidence="1 2" key="1">
    <citation type="submission" date="2020-02" db="EMBL/GenBank/DDBJ databases">
        <title>Whole-genome analyses of novel actinobacteria.</title>
        <authorList>
            <person name="Sahin N."/>
        </authorList>
    </citation>
    <scope>NUCLEOTIDE SEQUENCE [LARGE SCALE GENOMIC DNA]</scope>
    <source>
        <strain evidence="1 2">KC13</strain>
    </source>
</reference>
<protein>
    <recommendedName>
        <fullName evidence="3">HEAT repeat domain-containing protein</fullName>
    </recommendedName>
</protein>
<sequence>MRDKAIDGLGSLAFRETWRTSQHGDLIVALVTDAMADENPVVRMSAARAFRAVYFDKPSPVRVRLIGELLQGESNKNVRNQYMRLLGSEAHESPQEVDNVLRGLANEPDSPTEADPTDDDALDLPVEIMTFLAMHHQTPFATETVHTWATNAPWSEEALRATQCVRNYLRPKSDPAVQGRAFDMVTKAADSSLGHWITTLEEVSDAEPSESEQNELKHSVTVLDSIANQLYFASGAFDRMNGDEDATASRTAQERFADLATPVLITCARSKVSGIVHHVVETLIFLAPLDERRTLLSTTEAVASDGSYAYDPLSSDVVVPYLKRLLAEHRQLVLFDDEGVAAFRTLLSAFASAGNESALELAFTFSDVFR</sequence>
<keyword evidence="2" id="KW-1185">Reference proteome</keyword>
<organism evidence="1 2">
    <name type="scientific">Nocardioides turkmenicus</name>
    <dbReference type="NCBI Taxonomy" id="2711220"/>
    <lineage>
        <taxon>Bacteria</taxon>
        <taxon>Bacillati</taxon>
        <taxon>Actinomycetota</taxon>
        <taxon>Actinomycetes</taxon>
        <taxon>Propionibacteriales</taxon>
        <taxon>Nocardioidaceae</taxon>
        <taxon>Nocardioides</taxon>
    </lineage>
</organism>